<keyword evidence="2" id="KW-1185">Reference proteome</keyword>
<evidence type="ECO:0000313" key="2">
    <source>
        <dbReference type="Proteomes" id="UP001168821"/>
    </source>
</evidence>
<reference evidence="1" key="1">
    <citation type="journal article" date="2023" name="G3 (Bethesda)">
        <title>Whole genome assemblies of Zophobas morio and Tenebrio molitor.</title>
        <authorList>
            <person name="Kaur S."/>
            <person name="Stinson S.A."/>
            <person name="diCenzo G.C."/>
        </authorList>
    </citation>
    <scope>NUCLEOTIDE SEQUENCE</scope>
    <source>
        <strain evidence="1">QUZm001</strain>
    </source>
</reference>
<accession>A0AA38I6Q4</accession>
<feature type="non-terminal residue" evidence="1">
    <location>
        <position position="1"/>
    </location>
</feature>
<dbReference type="EMBL" id="JALNTZ010000006">
    <property type="protein sequence ID" value="KAJ3649954.1"/>
    <property type="molecule type" value="Genomic_DNA"/>
</dbReference>
<name>A0AA38I6Q4_9CUCU</name>
<dbReference type="Proteomes" id="UP001168821">
    <property type="component" value="Unassembled WGS sequence"/>
</dbReference>
<sequence length="51" mass="5203">WRAVRTTFLGTGAALGLGAAPRLEAAVVLDNAVGFFEDFGCCGLGNLGHPL</sequence>
<protein>
    <submittedName>
        <fullName evidence="1">Uncharacterized protein</fullName>
    </submittedName>
</protein>
<organism evidence="1 2">
    <name type="scientific">Zophobas morio</name>
    <dbReference type="NCBI Taxonomy" id="2755281"/>
    <lineage>
        <taxon>Eukaryota</taxon>
        <taxon>Metazoa</taxon>
        <taxon>Ecdysozoa</taxon>
        <taxon>Arthropoda</taxon>
        <taxon>Hexapoda</taxon>
        <taxon>Insecta</taxon>
        <taxon>Pterygota</taxon>
        <taxon>Neoptera</taxon>
        <taxon>Endopterygota</taxon>
        <taxon>Coleoptera</taxon>
        <taxon>Polyphaga</taxon>
        <taxon>Cucujiformia</taxon>
        <taxon>Tenebrionidae</taxon>
        <taxon>Zophobas</taxon>
    </lineage>
</organism>
<dbReference type="AlphaFoldDB" id="A0AA38I6Q4"/>
<gene>
    <name evidence="1" type="ORF">Zmor_021667</name>
</gene>
<proteinExistence type="predicted"/>
<evidence type="ECO:0000313" key="1">
    <source>
        <dbReference type="EMBL" id="KAJ3649954.1"/>
    </source>
</evidence>
<comment type="caution">
    <text evidence="1">The sequence shown here is derived from an EMBL/GenBank/DDBJ whole genome shotgun (WGS) entry which is preliminary data.</text>
</comment>